<organism evidence="2 3">
    <name type="scientific">Armillaria ostoyae</name>
    <name type="common">Armillaria root rot fungus</name>
    <dbReference type="NCBI Taxonomy" id="47428"/>
    <lineage>
        <taxon>Eukaryota</taxon>
        <taxon>Fungi</taxon>
        <taxon>Dikarya</taxon>
        <taxon>Basidiomycota</taxon>
        <taxon>Agaricomycotina</taxon>
        <taxon>Agaricomycetes</taxon>
        <taxon>Agaricomycetidae</taxon>
        <taxon>Agaricales</taxon>
        <taxon>Marasmiineae</taxon>
        <taxon>Physalacriaceae</taxon>
        <taxon>Armillaria</taxon>
    </lineage>
</organism>
<feature type="transmembrane region" description="Helical" evidence="1">
    <location>
        <begin position="136"/>
        <end position="157"/>
    </location>
</feature>
<evidence type="ECO:0000313" key="3">
    <source>
        <dbReference type="Proteomes" id="UP000219338"/>
    </source>
</evidence>
<dbReference type="Proteomes" id="UP000219338">
    <property type="component" value="Unassembled WGS sequence"/>
</dbReference>
<protein>
    <submittedName>
        <fullName evidence="2">Uncharacterized protein</fullName>
    </submittedName>
</protein>
<evidence type="ECO:0000256" key="1">
    <source>
        <dbReference type="SAM" id="Phobius"/>
    </source>
</evidence>
<feature type="transmembrane region" description="Helical" evidence="1">
    <location>
        <begin position="21"/>
        <end position="40"/>
    </location>
</feature>
<name>A0A284S9P4_ARMOS</name>
<keyword evidence="3" id="KW-1185">Reference proteome</keyword>
<evidence type="ECO:0000313" key="2">
    <source>
        <dbReference type="EMBL" id="SJL17747.1"/>
    </source>
</evidence>
<gene>
    <name evidence="2" type="ORF">ARMOST_21308</name>
</gene>
<dbReference type="EMBL" id="FUEG01000048">
    <property type="protein sequence ID" value="SJL17747.1"/>
    <property type="molecule type" value="Genomic_DNA"/>
</dbReference>
<keyword evidence="1" id="KW-0812">Transmembrane</keyword>
<proteinExistence type="predicted"/>
<keyword evidence="1" id="KW-1133">Transmembrane helix</keyword>
<dbReference type="AlphaFoldDB" id="A0A284S9P4"/>
<keyword evidence="1" id="KW-0472">Membrane</keyword>
<dbReference type="OrthoDB" id="10635230at2759"/>
<reference evidence="3" key="1">
    <citation type="journal article" date="2017" name="Nat. Ecol. Evol.">
        <title>Genome expansion and lineage-specific genetic innovations in the forest pathogenic fungi Armillaria.</title>
        <authorList>
            <person name="Sipos G."/>
            <person name="Prasanna A.N."/>
            <person name="Walter M.C."/>
            <person name="O'Connor E."/>
            <person name="Balint B."/>
            <person name="Krizsan K."/>
            <person name="Kiss B."/>
            <person name="Hess J."/>
            <person name="Varga T."/>
            <person name="Slot J."/>
            <person name="Riley R."/>
            <person name="Boka B."/>
            <person name="Rigling D."/>
            <person name="Barry K."/>
            <person name="Lee J."/>
            <person name="Mihaltcheva S."/>
            <person name="LaButti K."/>
            <person name="Lipzen A."/>
            <person name="Waldron R."/>
            <person name="Moloney N.M."/>
            <person name="Sperisen C."/>
            <person name="Kredics L."/>
            <person name="Vagvoelgyi C."/>
            <person name="Patrignani A."/>
            <person name="Fitzpatrick D."/>
            <person name="Nagy I."/>
            <person name="Doyle S."/>
            <person name="Anderson J.B."/>
            <person name="Grigoriev I.V."/>
            <person name="Gueldener U."/>
            <person name="Muensterkoetter M."/>
            <person name="Nagy L.G."/>
        </authorList>
    </citation>
    <scope>NUCLEOTIDE SEQUENCE [LARGE SCALE GENOMIC DNA]</scope>
    <source>
        <strain evidence="3">C18/9</strain>
    </source>
</reference>
<accession>A0A284S9P4</accession>
<sequence>MILESGRWVPTLAVHDIAERLLGYLLYIPVLMSLLTRVVVGSSSRVDPISERFYCKIGRYPISILIELRISPCKSEIDLNGYEVSSGDYASHAWTTRLTYAGVVTVVNARIPVLQYASFISVFRLIEMIFNSTLSFFWNTFIGQISEMIVATITVMFKFPRSEILPHGSAQAIWVSDYFHRKASRWTSSVNDLRLHLLPHVFDLLAEQMFQPPHISAN</sequence>